<dbReference type="GeneID" id="66063751"/>
<evidence type="ECO:0000259" key="2">
    <source>
        <dbReference type="Pfam" id="PF01172"/>
    </source>
</evidence>
<evidence type="ECO:0000313" key="3">
    <source>
        <dbReference type="EMBL" id="GAO15541.1"/>
    </source>
</evidence>
<evidence type="ECO:0000313" key="6">
    <source>
        <dbReference type="Proteomes" id="UP000054053"/>
    </source>
</evidence>
<organism evidence="3 6">
    <name type="scientific">Ustilaginoidea virens</name>
    <name type="common">Rice false smut fungus</name>
    <name type="synonym">Villosiclava virens</name>
    <dbReference type="NCBI Taxonomy" id="1159556"/>
    <lineage>
        <taxon>Eukaryota</taxon>
        <taxon>Fungi</taxon>
        <taxon>Dikarya</taxon>
        <taxon>Ascomycota</taxon>
        <taxon>Pezizomycotina</taxon>
        <taxon>Sordariomycetes</taxon>
        <taxon>Hypocreomycetidae</taxon>
        <taxon>Hypocreales</taxon>
        <taxon>Clavicipitaceae</taxon>
        <taxon>Ustilaginoidea</taxon>
    </lineage>
</organism>
<dbReference type="STRING" id="1159556.A0A063BWL2"/>
<sequence>MTRGESTRSKVHYKGNSDDFLVFVDDEASYKKWKLGDSSVPLADFVAAFQVFQTHKQGSQGTYDTAPKNILHAEFGTDNTDDVITRILKHGSIQSMEMPGRQGPTNDSMSSMRAK</sequence>
<dbReference type="Proteomes" id="UP000027002">
    <property type="component" value="Chromosome 2"/>
</dbReference>
<dbReference type="SUPFAM" id="SSF89895">
    <property type="entry name" value="FYSH domain"/>
    <property type="match status" value="1"/>
</dbReference>
<dbReference type="Pfam" id="PF01172">
    <property type="entry name" value="SBDS_N"/>
    <property type="match status" value="1"/>
</dbReference>
<proteinExistence type="predicted"/>
<protein>
    <recommendedName>
        <fullName evidence="2">Ribosome maturation protein SDO1/SBDS N-terminal domain-containing protein</fullName>
    </recommendedName>
</protein>
<dbReference type="Gene3D" id="3.30.1250.10">
    <property type="entry name" value="Ribosome maturation protein SBDS, N-terminal domain"/>
    <property type="match status" value="1"/>
</dbReference>
<reference evidence="3" key="1">
    <citation type="journal article" date="2016" name="Genome Announc.">
        <title>Genome Sequence of Ustilaginoidea virens IPU010, a Rice Pathogenic Fungus Causing False Smut.</title>
        <authorList>
            <person name="Kumagai T."/>
            <person name="Ishii T."/>
            <person name="Terai G."/>
            <person name="Umemura M."/>
            <person name="Machida M."/>
            <person name="Asai K."/>
        </authorList>
    </citation>
    <scope>NUCLEOTIDE SEQUENCE [LARGE SCALE GENOMIC DNA]</scope>
    <source>
        <strain evidence="3">IPU010</strain>
    </source>
</reference>
<dbReference type="KEGG" id="uvi:66063751"/>
<evidence type="ECO:0000313" key="5">
    <source>
        <dbReference type="Proteomes" id="UP000027002"/>
    </source>
</evidence>
<dbReference type="HOGENOM" id="CLU_137480_1_0_1"/>
<name>A0A063BWL2_USTVR</name>
<dbReference type="InterPro" id="IPR036786">
    <property type="entry name" value="Ribosome_mat_SBDS_N_sf"/>
</dbReference>
<reference evidence="4" key="3">
    <citation type="submission" date="2020-03" db="EMBL/GenBank/DDBJ databases">
        <title>A mixture of massive structural variations and highly conserved coding sequences in Ustilaginoidea virens genome.</title>
        <authorList>
            <person name="Zhang K."/>
            <person name="Zhao Z."/>
            <person name="Zhang Z."/>
            <person name="Li Y."/>
            <person name="Hsiang T."/>
            <person name="Sun W."/>
        </authorList>
    </citation>
    <scope>NUCLEOTIDE SEQUENCE</scope>
    <source>
        <strain evidence="4">UV-8b</strain>
    </source>
</reference>
<accession>A0A063BWL2</accession>
<dbReference type="RefSeq" id="XP_042996405.1">
    <property type="nucleotide sequence ID" value="XM_043140471.1"/>
</dbReference>
<feature type="compositionally biased region" description="Polar residues" evidence="1">
    <location>
        <begin position="103"/>
        <end position="115"/>
    </location>
</feature>
<dbReference type="OrthoDB" id="2567806at2759"/>
<evidence type="ECO:0000256" key="1">
    <source>
        <dbReference type="SAM" id="MobiDB-lite"/>
    </source>
</evidence>
<reference evidence="6" key="2">
    <citation type="journal article" date="2016" name="Genome Announc.">
        <title>Genome sequence of Ustilaginoidea virens IPU010, a rice pathogenic fungus causing false smut.</title>
        <authorList>
            <person name="Kumagai T."/>
            <person name="Ishii T."/>
            <person name="Terai G."/>
            <person name="Umemura M."/>
            <person name="Machida M."/>
            <person name="Asai K."/>
        </authorList>
    </citation>
    <scope>NUCLEOTIDE SEQUENCE [LARGE SCALE GENOMIC DNA]</scope>
    <source>
        <strain evidence="6">IPU010</strain>
    </source>
</reference>
<dbReference type="EMBL" id="CP072754">
    <property type="protein sequence ID" value="QUC18732.1"/>
    <property type="molecule type" value="Genomic_DNA"/>
</dbReference>
<dbReference type="Proteomes" id="UP000054053">
    <property type="component" value="Unassembled WGS sequence"/>
</dbReference>
<feature type="domain" description="Ribosome maturation protein SDO1/SBDS N-terminal" evidence="2">
    <location>
        <begin position="9"/>
        <end position="99"/>
    </location>
</feature>
<dbReference type="AlphaFoldDB" id="A0A063BWL2"/>
<feature type="region of interest" description="Disordered" evidence="1">
    <location>
        <begin position="91"/>
        <end position="115"/>
    </location>
</feature>
<evidence type="ECO:0000313" key="4">
    <source>
        <dbReference type="EMBL" id="QUC18732.1"/>
    </source>
</evidence>
<gene>
    <name evidence="4" type="ORF">UV8b_02973</name>
    <name evidence="3" type="ORF">UVI_02020490</name>
</gene>
<dbReference type="InterPro" id="IPR019783">
    <property type="entry name" value="SDO1/SBDS_N"/>
</dbReference>
<dbReference type="EMBL" id="BBTG02000008">
    <property type="protein sequence ID" value="GAO15541.1"/>
    <property type="molecule type" value="Genomic_DNA"/>
</dbReference>
<keyword evidence="5" id="KW-1185">Reference proteome</keyword>